<sequence length="127" mass="12940">MVMVSAVGTDTAHRSEWDGDGTLDGVHLGLSASDGVGDLAGAGDLLGMAVTDLGVAGMAAATGDLVGTETVTGAVVTGVTQDHAMHQVDLYIETTITRAVHHQEPELQVDMTATALLEILEDMTVPA</sequence>
<keyword evidence="2" id="KW-1185">Reference proteome</keyword>
<accession>A0A420GAS1</accession>
<evidence type="ECO:0000313" key="1">
    <source>
        <dbReference type="EMBL" id="RKF42247.1"/>
    </source>
</evidence>
<name>A0A420GAS1_9SPHI</name>
<dbReference type="EMBL" id="MCAQ01000001">
    <property type="protein sequence ID" value="RKF42247.1"/>
    <property type="molecule type" value="Genomic_DNA"/>
</dbReference>
<dbReference type="AlphaFoldDB" id="A0A420GAS1"/>
<comment type="caution">
    <text evidence="1">The sequence shown here is derived from an EMBL/GenBank/DDBJ whole genome shotgun (WGS) entry which is preliminary data.</text>
</comment>
<reference evidence="1 2" key="1">
    <citation type="submission" date="2016-07" db="EMBL/GenBank/DDBJ databases">
        <title>Genome analysis of Sphingobacterium siyangense T12B17.</title>
        <authorList>
            <person name="Xu D."/>
            <person name="Su Y."/>
            <person name="Zheng S."/>
        </authorList>
    </citation>
    <scope>NUCLEOTIDE SEQUENCE [LARGE SCALE GENOMIC DNA]</scope>
    <source>
        <strain evidence="1 2">T12B17</strain>
    </source>
</reference>
<evidence type="ECO:0000313" key="2">
    <source>
        <dbReference type="Proteomes" id="UP000286402"/>
    </source>
</evidence>
<protein>
    <submittedName>
        <fullName evidence="1">Uncharacterized protein</fullName>
    </submittedName>
</protein>
<dbReference type="Proteomes" id="UP000286402">
    <property type="component" value="Unassembled WGS sequence"/>
</dbReference>
<gene>
    <name evidence="1" type="ORF">BCY89_01855</name>
</gene>
<organism evidence="1 2">
    <name type="scientific">Sphingobacterium siyangense</name>
    <dbReference type="NCBI Taxonomy" id="459529"/>
    <lineage>
        <taxon>Bacteria</taxon>
        <taxon>Pseudomonadati</taxon>
        <taxon>Bacteroidota</taxon>
        <taxon>Sphingobacteriia</taxon>
        <taxon>Sphingobacteriales</taxon>
        <taxon>Sphingobacteriaceae</taxon>
        <taxon>Sphingobacterium</taxon>
    </lineage>
</organism>
<proteinExistence type="predicted"/>